<dbReference type="AlphaFoldDB" id="A0A9W5TBX3"/>
<dbReference type="Proteomes" id="UP001057455">
    <property type="component" value="Unassembled WGS sequence"/>
</dbReference>
<keyword evidence="3" id="KW-1185">Reference proteome</keyword>
<dbReference type="GO" id="GO:0016192">
    <property type="term" value="P:vesicle-mediated transport"/>
    <property type="evidence" value="ECO:0007669"/>
    <property type="project" value="InterPro"/>
</dbReference>
<gene>
    <name evidence="2" type="ORF">BaOVIS_002730</name>
</gene>
<comment type="caution">
    <text evidence="2">The sequence shown here is derived from an EMBL/GenBank/DDBJ whole genome shotgun (WGS) entry which is preliminary data.</text>
</comment>
<proteinExistence type="inferred from homology"/>
<dbReference type="Gene3D" id="3.40.50.2060">
    <property type="match status" value="1"/>
</dbReference>
<dbReference type="EMBL" id="BLIY01000003">
    <property type="protein sequence ID" value="GFE52869.1"/>
    <property type="molecule type" value="Genomic_DNA"/>
</dbReference>
<sequence>MSEDVNPYIFGSVTSLLRDNYASMLERVKGLKVLILDDATAASMSLVQTHSYLLEGGVLLTTNINDDIYKGDMQSLANLRHLRAIYIIQPSHTNILRLCDQLRGGYFKEYHLYFTSAPLEGQLEMLAKNDVLELVCGVYAYHTDLLAICRHCFLLDAGTSDLYTSIHSGEVGRVSQGLFNVFRIIKQIPAIVHINNSSEARQLGLKVQSLLNNDLLNSEAILKTYSKFGTPESFGCCLLIYDRKFDCVTPLMHQWSYQSLIYEMLQVTRNSVRVGEEDYILNPDFDNFYGTHLFKEFTDVESALSVLIQENKKTLSGGAVNILQSLPQQTKICNETKRHVAILHELSSLIQGKQLLETALLEQDLGTHSKSSSDAFEAVVETLNTATVDSFEKLRLAMIFCLEYRRHEDKINMVKDNMRMNGLESMVSKLDALLEYAFRGDSGNEGTATYSKAKNTINKSLSSGSSSPYMHYTSRLAHIVQSLLKGRLDPRHFSMIPSSYDLEFTLATRPSSIVVYVVGGITFNEYRDLQGLSVAAGVPILLAMPFRIPRLYIRGFSSQAKDHWQLTDEQRPTVSALDRYKEVLSAERRKSIRRSDFLKFTGGRRPLISSHFKANLLASGILVWCVFACYMTYRVMRPEDYAWVDAERARIEEAKAKMQRIIEYEKSLESSQTK</sequence>
<evidence type="ECO:0000256" key="1">
    <source>
        <dbReference type="ARBA" id="ARBA00009884"/>
    </source>
</evidence>
<dbReference type="InterPro" id="IPR036045">
    <property type="entry name" value="Sec1-like_sf"/>
</dbReference>
<dbReference type="Gene3D" id="3.90.830.10">
    <property type="entry name" value="Syntaxin Binding Protein 1, Chain A, domain 2"/>
    <property type="match status" value="1"/>
</dbReference>
<evidence type="ECO:0000313" key="3">
    <source>
        <dbReference type="Proteomes" id="UP001057455"/>
    </source>
</evidence>
<name>A0A9W5TBX3_BABOV</name>
<dbReference type="InterPro" id="IPR001619">
    <property type="entry name" value="Sec1-like"/>
</dbReference>
<comment type="similarity">
    <text evidence="1">Belongs to the STXBP/unc-18/SEC1 family.</text>
</comment>
<organism evidence="2 3">
    <name type="scientific">Babesia ovis</name>
    <dbReference type="NCBI Taxonomy" id="5869"/>
    <lineage>
        <taxon>Eukaryota</taxon>
        <taxon>Sar</taxon>
        <taxon>Alveolata</taxon>
        <taxon>Apicomplexa</taxon>
        <taxon>Aconoidasida</taxon>
        <taxon>Piroplasmida</taxon>
        <taxon>Babesiidae</taxon>
        <taxon>Babesia</taxon>
    </lineage>
</organism>
<dbReference type="InterPro" id="IPR043154">
    <property type="entry name" value="Sec-1-like_dom1"/>
</dbReference>
<accession>A0A9W5TBX3</accession>
<dbReference type="InterPro" id="IPR027482">
    <property type="entry name" value="Sec1-like_dom2"/>
</dbReference>
<dbReference type="Pfam" id="PF00995">
    <property type="entry name" value="Sec1"/>
    <property type="match status" value="1"/>
</dbReference>
<dbReference type="Gene3D" id="1.25.40.60">
    <property type="match status" value="1"/>
</dbReference>
<dbReference type="SUPFAM" id="SSF56815">
    <property type="entry name" value="Sec1/munc18-like (SM) proteins"/>
    <property type="match status" value="1"/>
</dbReference>
<dbReference type="Gene3D" id="3.40.50.1910">
    <property type="match status" value="1"/>
</dbReference>
<dbReference type="PANTHER" id="PTHR11679">
    <property type="entry name" value="VESICLE PROTEIN SORTING-ASSOCIATED"/>
    <property type="match status" value="1"/>
</dbReference>
<protein>
    <submittedName>
        <fullName evidence="2">Sec1 family protein</fullName>
    </submittedName>
</protein>
<evidence type="ECO:0000313" key="2">
    <source>
        <dbReference type="EMBL" id="GFE52869.1"/>
    </source>
</evidence>
<reference evidence="2" key="1">
    <citation type="submission" date="2019-12" db="EMBL/GenBank/DDBJ databases">
        <title>Genome sequence of Babesia ovis.</title>
        <authorList>
            <person name="Yamagishi J."/>
            <person name="Sevinc F."/>
            <person name="Xuan X."/>
        </authorList>
    </citation>
    <scope>NUCLEOTIDE SEQUENCE</scope>
    <source>
        <strain evidence="2">Selcuk</strain>
    </source>
</reference>
<dbReference type="InterPro" id="IPR043127">
    <property type="entry name" value="Sec-1-like_dom3a"/>
</dbReference>
<dbReference type="OrthoDB" id="10266265at2759"/>